<sequence>MAFIVSNTFLFTPQRPTALPEDDVAAIVAAIQQALADAVNGGTNASLCIHIHPNHFLSNGGLTFLNGLEGTITSQSMQHLEVVSDQGGRNVLVQFVGGGTLFAVAHHVDDNEAPAEKEEPTGNEDDGDDNEGNGEEGDDSSSGSSTRFEPDDDSDDSSDFRRGFPRS</sequence>
<dbReference type="Proteomes" id="UP001153069">
    <property type="component" value="Unassembled WGS sequence"/>
</dbReference>
<protein>
    <submittedName>
        <fullName evidence="2">Uncharacterized protein</fullName>
    </submittedName>
</protein>
<comment type="caution">
    <text evidence="2">The sequence shown here is derived from an EMBL/GenBank/DDBJ whole genome shotgun (WGS) entry which is preliminary data.</text>
</comment>
<dbReference type="EMBL" id="CAICTM010000386">
    <property type="protein sequence ID" value="CAB9509373.1"/>
    <property type="molecule type" value="Genomic_DNA"/>
</dbReference>
<proteinExistence type="predicted"/>
<feature type="region of interest" description="Disordered" evidence="1">
    <location>
        <begin position="111"/>
        <end position="167"/>
    </location>
</feature>
<feature type="compositionally biased region" description="Basic and acidic residues" evidence="1">
    <location>
        <begin position="158"/>
        <end position="167"/>
    </location>
</feature>
<keyword evidence="3" id="KW-1185">Reference proteome</keyword>
<evidence type="ECO:0000313" key="2">
    <source>
        <dbReference type="EMBL" id="CAB9509373.1"/>
    </source>
</evidence>
<gene>
    <name evidence="2" type="ORF">SEMRO_387_G132120.1</name>
</gene>
<organism evidence="2 3">
    <name type="scientific">Seminavis robusta</name>
    <dbReference type="NCBI Taxonomy" id="568900"/>
    <lineage>
        <taxon>Eukaryota</taxon>
        <taxon>Sar</taxon>
        <taxon>Stramenopiles</taxon>
        <taxon>Ochrophyta</taxon>
        <taxon>Bacillariophyta</taxon>
        <taxon>Bacillariophyceae</taxon>
        <taxon>Bacillariophycidae</taxon>
        <taxon>Naviculales</taxon>
        <taxon>Naviculaceae</taxon>
        <taxon>Seminavis</taxon>
    </lineage>
</organism>
<feature type="compositionally biased region" description="Basic and acidic residues" evidence="1">
    <location>
        <begin position="111"/>
        <end position="120"/>
    </location>
</feature>
<dbReference type="AlphaFoldDB" id="A0A9N8DUS2"/>
<evidence type="ECO:0000256" key="1">
    <source>
        <dbReference type="SAM" id="MobiDB-lite"/>
    </source>
</evidence>
<accession>A0A9N8DUS2</accession>
<name>A0A9N8DUS2_9STRA</name>
<evidence type="ECO:0000313" key="3">
    <source>
        <dbReference type="Proteomes" id="UP001153069"/>
    </source>
</evidence>
<feature type="compositionally biased region" description="Acidic residues" evidence="1">
    <location>
        <begin position="121"/>
        <end position="139"/>
    </location>
</feature>
<reference evidence="2" key="1">
    <citation type="submission" date="2020-06" db="EMBL/GenBank/DDBJ databases">
        <authorList>
            <consortium name="Plant Systems Biology data submission"/>
        </authorList>
    </citation>
    <scope>NUCLEOTIDE SEQUENCE</scope>
    <source>
        <strain evidence="2">D6</strain>
    </source>
</reference>